<comment type="caution">
    <text evidence="3">The sequence shown here is derived from an EMBL/GenBank/DDBJ whole genome shotgun (WGS) entry which is preliminary data.</text>
</comment>
<keyword evidence="4" id="KW-1185">Reference proteome</keyword>
<dbReference type="AlphaFoldDB" id="A0ABD5NHE2"/>
<sequence length="70" mass="7920">MSRYLRVAVYTRSRERVHLEICPACGYDFDRDEDRHHHIADHAPEDFGLSPLGETAPDHDEPLFAGGVGD</sequence>
<gene>
    <name evidence="3" type="ORF">ACFOKC_13430</name>
</gene>
<evidence type="ECO:0000256" key="1">
    <source>
        <dbReference type="SAM" id="MobiDB-lite"/>
    </source>
</evidence>
<evidence type="ECO:0000313" key="3">
    <source>
        <dbReference type="EMBL" id="MFC3478725.1"/>
    </source>
</evidence>
<dbReference type="GeneID" id="69118261"/>
<protein>
    <recommendedName>
        <fullName evidence="2">C2H2-type domain-containing protein</fullName>
    </recommendedName>
</protein>
<feature type="domain" description="C2H2-type" evidence="2">
    <location>
        <begin position="22"/>
        <end position="42"/>
    </location>
</feature>
<dbReference type="RefSeq" id="WP_232569899.1">
    <property type="nucleotide sequence ID" value="NZ_CP089466.1"/>
</dbReference>
<name>A0ABD5NHE2_9EURY</name>
<dbReference type="EMBL" id="JBHRWN010000002">
    <property type="protein sequence ID" value="MFC3478725.1"/>
    <property type="molecule type" value="Genomic_DNA"/>
</dbReference>
<proteinExistence type="predicted"/>
<feature type="region of interest" description="Disordered" evidence="1">
    <location>
        <begin position="43"/>
        <end position="70"/>
    </location>
</feature>
<dbReference type="InterPro" id="IPR013087">
    <property type="entry name" value="Znf_C2H2_type"/>
</dbReference>
<organism evidence="3 4">
    <name type="scientific">Halobacterium litoreum</name>
    <dbReference type="NCBI Taxonomy" id="2039234"/>
    <lineage>
        <taxon>Archaea</taxon>
        <taxon>Methanobacteriati</taxon>
        <taxon>Methanobacteriota</taxon>
        <taxon>Stenosarchaea group</taxon>
        <taxon>Halobacteria</taxon>
        <taxon>Halobacteriales</taxon>
        <taxon>Halobacteriaceae</taxon>
        <taxon>Halobacterium</taxon>
    </lineage>
</organism>
<dbReference type="Proteomes" id="UP001595660">
    <property type="component" value="Unassembled WGS sequence"/>
</dbReference>
<accession>A0ABD5NHE2</accession>
<dbReference type="PROSITE" id="PS00028">
    <property type="entry name" value="ZINC_FINGER_C2H2_1"/>
    <property type="match status" value="1"/>
</dbReference>
<reference evidence="3 4" key="1">
    <citation type="journal article" date="2019" name="Int. J. Syst. Evol. Microbiol.">
        <title>The Global Catalogue of Microorganisms (GCM) 10K type strain sequencing project: providing services to taxonomists for standard genome sequencing and annotation.</title>
        <authorList>
            <consortium name="The Broad Institute Genomics Platform"/>
            <consortium name="The Broad Institute Genome Sequencing Center for Infectious Disease"/>
            <person name="Wu L."/>
            <person name="Ma J."/>
        </authorList>
    </citation>
    <scope>NUCLEOTIDE SEQUENCE [LARGE SCALE GENOMIC DNA]</scope>
    <source>
        <strain evidence="3 4">CGMCC 1.12562</strain>
    </source>
</reference>
<evidence type="ECO:0000259" key="2">
    <source>
        <dbReference type="PROSITE" id="PS00028"/>
    </source>
</evidence>
<evidence type="ECO:0000313" key="4">
    <source>
        <dbReference type="Proteomes" id="UP001595660"/>
    </source>
</evidence>